<comment type="caution">
    <text evidence="1">The sequence shown here is derived from an EMBL/GenBank/DDBJ whole genome shotgun (WGS) entry which is preliminary data.</text>
</comment>
<evidence type="ECO:0000313" key="2">
    <source>
        <dbReference type="Proteomes" id="UP001595191"/>
    </source>
</evidence>
<proteinExistence type="predicted"/>
<gene>
    <name evidence="1" type="ORF">ACEZ3G_07095</name>
</gene>
<protein>
    <submittedName>
        <fullName evidence="1">Tetratricopeptide repeat protein</fullName>
    </submittedName>
</protein>
<sequence>MKKLTLFFLLVVGLSVSAQDINLFDGATKAYNEGDYEKAAENYLKILENGHHSAELYFNLGNCYYKLNQIAPSIYYYEKALLLRPNDSETKNNLTYAQNMTLDAIDKIPEAGLTKIKKDLTGFLSFDQWAKMAVAFMILFVMFYIAFYFFRYSSRKRIAFISSIVALVISIISTLFAYIQYDEFKADQPAIVFSEEIVVRSEPNDRSQEIFKLHEGAKVNILEELNDFKKVQIADGKTGWLPMESIKVLKDF</sequence>
<keyword evidence="2" id="KW-1185">Reference proteome</keyword>
<dbReference type="Proteomes" id="UP001595191">
    <property type="component" value="Unassembled WGS sequence"/>
</dbReference>
<accession>A0ACC7LJ02</accession>
<name>A0ACC7LJ02_9FLAO</name>
<organism evidence="1 2">
    <name type="scientific">Meishania litoralis</name>
    <dbReference type="NCBI Taxonomy" id="3434685"/>
    <lineage>
        <taxon>Bacteria</taxon>
        <taxon>Pseudomonadati</taxon>
        <taxon>Bacteroidota</taxon>
        <taxon>Flavobacteriia</taxon>
        <taxon>Flavobacteriales</taxon>
        <taxon>Flavobacteriaceae</taxon>
        <taxon>Meishania</taxon>
    </lineage>
</organism>
<dbReference type="EMBL" id="JBHFPV010000001">
    <property type="protein sequence ID" value="MFH6603234.1"/>
    <property type="molecule type" value="Genomic_DNA"/>
</dbReference>
<reference evidence="1" key="1">
    <citation type="submission" date="2024-09" db="EMBL/GenBank/DDBJ databases">
        <authorList>
            <person name="Liu J."/>
        </authorList>
    </citation>
    <scope>NUCLEOTIDE SEQUENCE</scope>
    <source>
        <strain evidence="1">NBU2967</strain>
    </source>
</reference>
<evidence type="ECO:0000313" key="1">
    <source>
        <dbReference type="EMBL" id="MFH6603234.1"/>
    </source>
</evidence>